<sequence length="228" mass="25170">MATTDATVEDSQLTALVWDDLAARELLPAEHAVDMGYTSAALLVQAMTTYDVTLLGPMRASTSRQAGRDDGFDLSAFTIDFDNQQAICPAGHTSGKWREETSRGAPVIRLAFRKRDCGPCPLRPRCTTAAIGLRQLTIRPKAQHEALERARREQLTDDWKERYKIRAGVEGTISQAVRAGIRRTRYLGLNKTHLANALSAAAINLIRLDAWLTQTPLGATRVSHFARL</sequence>
<name>A0ABW4GZR5_9ACTN</name>
<proteinExistence type="predicted"/>
<feature type="domain" description="Transposase DDE" evidence="1">
    <location>
        <begin position="87"/>
        <end position="208"/>
    </location>
</feature>
<dbReference type="Pfam" id="PF13751">
    <property type="entry name" value="DDE_Tnp_1_6"/>
    <property type="match status" value="1"/>
</dbReference>
<dbReference type="RefSeq" id="WP_378625955.1">
    <property type="nucleotide sequence ID" value="NZ_JBHUCM010000103.1"/>
</dbReference>
<accession>A0ABW4GZR5</accession>
<dbReference type="Proteomes" id="UP001597097">
    <property type="component" value="Unassembled WGS sequence"/>
</dbReference>
<gene>
    <name evidence="2" type="ORF">ACFSJ0_64365</name>
</gene>
<evidence type="ECO:0000313" key="2">
    <source>
        <dbReference type="EMBL" id="MFD1548069.1"/>
    </source>
</evidence>
<organism evidence="2 3">
    <name type="scientific">Nonomuraea guangzhouensis</name>
    <dbReference type="NCBI Taxonomy" id="1291555"/>
    <lineage>
        <taxon>Bacteria</taxon>
        <taxon>Bacillati</taxon>
        <taxon>Actinomycetota</taxon>
        <taxon>Actinomycetes</taxon>
        <taxon>Streptosporangiales</taxon>
        <taxon>Streptosporangiaceae</taxon>
        <taxon>Nonomuraea</taxon>
    </lineage>
</organism>
<dbReference type="PANTHER" id="PTHR33408">
    <property type="entry name" value="TRANSPOSASE"/>
    <property type="match status" value="1"/>
</dbReference>
<reference evidence="3" key="1">
    <citation type="journal article" date="2019" name="Int. J. Syst. Evol. Microbiol.">
        <title>The Global Catalogue of Microorganisms (GCM) 10K type strain sequencing project: providing services to taxonomists for standard genome sequencing and annotation.</title>
        <authorList>
            <consortium name="The Broad Institute Genomics Platform"/>
            <consortium name="The Broad Institute Genome Sequencing Center for Infectious Disease"/>
            <person name="Wu L."/>
            <person name="Ma J."/>
        </authorList>
    </citation>
    <scope>NUCLEOTIDE SEQUENCE [LARGE SCALE GENOMIC DNA]</scope>
    <source>
        <strain evidence="3">CGMCC 1.15399</strain>
    </source>
</reference>
<evidence type="ECO:0000313" key="3">
    <source>
        <dbReference type="Proteomes" id="UP001597097"/>
    </source>
</evidence>
<dbReference type="EMBL" id="JBHUCM010000103">
    <property type="protein sequence ID" value="MFD1548069.1"/>
    <property type="molecule type" value="Genomic_DNA"/>
</dbReference>
<keyword evidence="3" id="KW-1185">Reference proteome</keyword>
<dbReference type="InterPro" id="IPR025668">
    <property type="entry name" value="Tnp_DDE_dom"/>
</dbReference>
<dbReference type="PANTHER" id="PTHR33408:SF2">
    <property type="entry name" value="TRANSPOSASE DDE DOMAIN-CONTAINING PROTEIN"/>
    <property type="match status" value="1"/>
</dbReference>
<protein>
    <submittedName>
        <fullName evidence="2">Transposase</fullName>
    </submittedName>
</protein>
<evidence type="ECO:0000259" key="1">
    <source>
        <dbReference type="Pfam" id="PF13751"/>
    </source>
</evidence>
<comment type="caution">
    <text evidence="2">The sequence shown here is derived from an EMBL/GenBank/DDBJ whole genome shotgun (WGS) entry which is preliminary data.</text>
</comment>
<feature type="non-terminal residue" evidence="2">
    <location>
        <position position="228"/>
    </location>
</feature>